<reference evidence="1" key="1">
    <citation type="submission" date="2021-06" db="EMBL/GenBank/DDBJ databases">
        <authorList>
            <person name="Arsene-Ploetze F."/>
        </authorList>
    </citation>
    <scope>NUCLEOTIDE SEQUENCE</scope>
    <source>
        <strain evidence="1">SBRY1</strain>
    </source>
</reference>
<proteinExistence type="predicted"/>
<gene>
    <name evidence="1" type="ORF">SBRY_200001</name>
</gene>
<dbReference type="EMBL" id="CAJVAX010000013">
    <property type="protein sequence ID" value="CAG7636147.1"/>
    <property type="molecule type" value="Genomic_DNA"/>
</dbReference>
<organism evidence="1 2">
    <name type="scientific">Actinacidiphila bryophytorum</name>
    <dbReference type="NCBI Taxonomy" id="1436133"/>
    <lineage>
        <taxon>Bacteria</taxon>
        <taxon>Bacillati</taxon>
        <taxon>Actinomycetota</taxon>
        <taxon>Actinomycetes</taxon>
        <taxon>Kitasatosporales</taxon>
        <taxon>Streptomycetaceae</taxon>
        <taxon>Actinacidiphila</taxon>
    </lineage>
</organism>
<comment type="caution">
    <text evidence="1">The sequence shown here is derived from an EMBL/GenBank/DDBJ whole genome shotgun (WGS) entry which is preliminary data.</text>
</comment>
<protein>
    <recommendedName>
        <fullName evidence="3">L-ribulose-5-phosphate 4-epimerase</fullName>
    </recommendedName>
</protein>
<evidence type="ECO:0000313" key="2">
    <source>
        <dbReference type="Proteomes" id="UP001153328"/>
    </source>
</evidence>
<evidence type="ECO:0008006" key="3">
    <source>
        <dbReference type="Google" id="ProtNLM"/>
    </source>
</evidence>
<evidence type="ECO:0000313" key="1">
    <source>
        <dbReference type="EMBL" id="CAG7636147.1"/>
    </source>
</evidence>
<accession>A0A9W4H074</accession>
<name>A0A9W4H074_9ACTN</name>
<dbReference type="Proteomes" id="UP001153328">
    <property type="component" value="Unassembled WGS sequence"/>
</dbReference>
<dbReference type="AlphaFoldDB" id="A0A9W4H074"/>
<sequence length="48" mass="5361">MCEDVARTVHISRQLGDPLPIADADIDRLYDRYQNVYGQPGPSTAWGV</sequence>
<keyword evidence="2" id="KW-1185">Reference proteome</keyword>